<evidence type="ECO:0000256" key="1">
    <source>
        <dbReference type="SAM" id="MobiDB-lite"/>
    </source>
</evidence>
<gene>
    <name evidence="2" type="ORF">H920_16731</name>
</gene>
<protein>
    <submittedName>
        <fullName evidence="2">Uncharacterized protein</fullName>
    </submittedName>
</protein>
<dbReference type="Proteomes" id="UP000028990">
    <property type="component" value="Unassembled WGS sequence"/>
</dbReference>
<evidence type="ECO:0000313" key="2">
    <source>
        <dbReference type="EMBL" id="KFO21847.1"/>
    </source>
</evidence>
<sequence>MLGPNTQRGSGNTTENEKPRKEHTRLDGKETFISLARRHSQSQVAQRGNCSGAEPERRKGLHDAESYSPTMALEERPRALLPEATLNSQKGLHDAGS</sequence>
<dbReference type="AlphaFoldDB" id="A0A091CTU2"/>
<feature type="compositionally biased region" description="Polar residues" evidence="1">
    <location>
        <begin position="1"/>
        <end position="14"/>
    </location>
</feature>
<proteinExistence type="predicted"/>
<organism evidence="2 3">
    <name type="scientific">Fukomys damarensis</name>
    <name type="common">Damaraland mole rat</name>
    <name type="synonym">Cryptomys damarensis</name>
    <dbReference type="NCBI Taxonomy" id="885580"/>
    <lineage>
        <taxon>Eukaryota</taxon>
        <taxon>Metazoa</taxon>
        <taxon>Chordata</taxon>
        <taxon>Craniata</taxon>
        <taxon>Vertebrata</taxon>
        <taxon>Euteleostomi</taxon>
        <taxon>Mammalia</taxon>
        <taxon>Eutheria</taxon>
        <taxon>Euarchontoglires</taxon>
        <taxon>Glires</taxon>
        <taxon>Rodentia</taxon>
        <taxon>Hystricomorpha</taxon>
        <taxon>Bathyergidae</taxon>
        <taxon>Fukomys</taxon>
    </lineage>
</organism>
<feature type="compositionally biased region" description="Basic and acidic residues" evidence="1">
    <location>
        <begin position="54"/>
        <end position="65"/>
    </location>
</feature>
<dbReference type="EMBL" id="KN124268">
    <property type="protein sequence ID" value="KFO21847.1"/>
    <property type="molecule type" value="Genomic_DNA"/>
</dbReference>
<evidence type="ECO:0000313" key="3">
    <source>
        <dbReference type="Proteomes" id="UP000028990"/>
    </source>
</evidence>
<feature type="region of interest" description="Disordered" evidence="1">
    <location>
        <begin position="1"/>
        <end position="97"/>
    </location>
</feature>
<reference evidence="2 3" key="1">
    <citation type="submission" date="2013-11" db="EMBL/GenBank/DDBJ databases">
        <title>The Damaraland mole rat (Fukomys damarensis) genome and evolution of African mole rats.</title>
        <authorList>
            <person name="Gladyshev V.N."/>
            <person name="Fang X."/>
        </authorList>
    </citation>
    <scope>NUCLEOTIDE SEQUENCE [LARGE SCALE GENOMIC DNA]</scope>
    <source>
        <tissue evidence="2">Liver</tissue>
    </source>
</reference>
<keyword evidence="3" id="KW-1185">Reference proteome</keyword>
<name>A0A091CTU2_FUKDA</name>
<feature type="compositionally biased region" description="Basic and acidic residues" evidence="1">
    <location>
        <begin position="15"/>
        <end position="30"/>
    </location>
</feature>
<accession>A0A091CTU2</accession>